<comment type="caution">
    <text evidence="2">The sequence shown here is derived from an EMBL/GenBank/DDBJ whole genome shotgun (WGS) entry which is preliminary data.</text>
</comment>
<feature type="compositionally biased region" description="Basic and acidic residues" evidence="1">
    <location>
        <begin position="207"/>
        <end position="221"/>
    </location>
</feature>
<sequence>MATTVEKLLRRGDEVSIEHGRLVIRPASGKAVPPDWYKENAPIIIEEVLATLGIEAYRYRRYKTGHFGNGKAKLPGVHLYFCDALSGSSAYSIFNVYLTRVRSTKLGKAGAALPDGRFRVGEHSHFYRFWRKTDLAVPKSLTAFHDCMSKLRHILFVADKAPNRNQRLESGSIRPLSLSVEQLRSAFSPDNFQITAGQFPDNSQIRNPDKDSPQSHVDRGFQRNSTTCRNHYENKVISNNEDTRMIMHPTTSHDPRMQSIDEWLANYEGETA</sequence>
<evidence type="ECO:0000256" key="1">
    <source>
        <dbReference type="SAM" id="MobiDB-lite"/>
    </source>
</evidence>
<proteinExistence type="predicted"/>
<evidence type="ECO:0000313" key="2">
    <source>
        <dbReference type="EMBL" id="POB01802.1"/>
    </source>
</evidence>
<name>A0A2P4ES40_9GAMM</name>
<feature type="compositionally biased region" description="Polar residues" evidence="1">
    <location>
        <begin position="196"/>
        <end position="206"/>
    </location>
</feature>
<keyword evidence="3" id="KW-1185">Reference proteome</keyword>
<organism evidence="2 3">
    <name type="scientific">Halopseudomonas oceani</name>
    <dbReference type="NCBI Taxonomy" id="1708783"/>
    <lineage>
        <taxon>Bacteria</taxon>
        <taxon>Pseudomonadati</taxon>
        <taxon>Pseudomonadota</taxon>
        <taxon>Gammaproteobacteria</taxon>
        <taxon>Pseudomonadales</taxon>
        <taxon>Pseudomonadaceae</taxon>
        <taxon>Halopseudomonas</taxon>
    </lineage>
</organism>
<dbReference type="OrthoDB" id="6381296at2"/>
<gene>
    <name evidence="2" type="ORF">C1949_15805</name>
</gene>
<dbReference type="EMBL" id="PPSK01000018">
    <property type="protein sequence ID" value="POB01802.1"/>
    <property type="molecule type" value="Genomic_DNA"/>
</dbReference>
<dbReference type="Proteomes" id="UP000243451">
    <property type="component" value="Unassembled WGS sequence"/>
</dbReference>
<evidence type="ECO:0000313" key="3">
    <source>
        <dbReference type="Proteomes" id="UP000243451"/>
    </source>
</evidence>
<reference evidence="2 3" key="1">
    <citation type="submission" date="2018-01" db="EMBL/GenBank/DDBJ databases">
        <title>Draft genome of the type strain Pseudomonas oceani DSM 100277 isolated from the deep water in Okinawa trough, northwestern Pacific Ocean.</title>
        <authorList>
            <person name="Gomila M."/>
            <person name="Mulet M."/>
            <person name="Garcia-Valdes E."/>
            <person name="Lalucat J."/>
        </authorList>
    </citation>
    <scope>NUCLEOTIDE SEQUENCE [LARGE SCALE GENOMIC DNA]</scope>
    <source>
        <strain evidence="2 3">DSM 100277</strain>
    </source>
</reference>
<dbReference type="RefSeq" id="WP_104739435.1">
    <property type="nucleotide sequence ID" value="NZ_BMHR01000016.1"/>
</dbReference>
<accession>A0A2P4ES40</accession>
<protein>
    <submittedName>
        <fullName evidence="2">Uncharacterized protein</fullName>
    </submittedName>
</protein>
<feature type="region of interest" description="Disordered" evidence="1">
    <location>
        <begin position="196"/>
        <end position="226"/>
    </location>
</feature>
<dbReference type="AlphaFoldDB" id="A0A2P4ES40"/>